<dbReference type="KEGG" id="kuy:FY550_15260"/>
<name>A0A1S1NWH9_9GAMM</name>
<accession>A0A1S1NWH9</accession>
<dbReference type="RefSeq" id="WP_070979647.1">
    <property type="nucleotide sequence ID" value="NZ_CP043420.1"/>
</dbReference>
<dbReference type="Proteomes" id="UP000322553">
    <property type="component" value="Chromosome"/>
</dbReference>
<gene>
    <name evidence="1" type="ORF">FY550_15260</name>
</gene>
<dbReference type="InterPro" id="IPR000182">
    <property type="entry name" value="GNAT_dom"/>
</dbReference>
<dbReference type="GO" id="GO:0008999">
    <property type="term" value="F:protein-N-terminal-alanine acetyltransferase activity"/>
    <property type="evidence" value="ECO:0007669"/>
    <property type="project" value="TreeGrafter"/>
</dbReference>
<evidence type="ECO:0000313" key="2">
    <source>
        <dbReference type="Proteomes" id="UP000322553"/>
    </source>
</evidence>
<keyword evidence="1" id="KW-0808">Transferase</keyword>
<dbReference type="GO" id="GO:1990189">
    <property type="term" value="F:protein N-terminal-serine acetyltransferase activity"/>
    <property type="evidence" value="ECO:0007669"/>
    <property type="project" value="TreeGrafter"/>
</dbReference>
<dbReference type="PANTHER" id="PTHR43441">
    <property type="entry name" value="RIBOSOMAL-PROTEIN-SERINE ACETYLTRANSFERASE"/>
    <property type="match status" value="1"/>
</dbReference>
<dbReference type="InterPro" id="IPR016181">
    <property type="entry name" value="Acyl_CoA_acyltransferase"/>
</dbReference>
<keyword evidence="2" id="KW-1185">Reference proteome</keyword>
<reference evidence="1 2" key="1">
    <citation type="submission" date="2019-08" db="EMBL/GenBank/DDBJ databases">
        <title>Complete genome sequence of Kushneria sp. YCWA18, a halophilic phosphate-solubilizing bacterium isolated from Daqiao saltern in China.</title>
        <authorList>
            <person name="Du G.-X."/>
            <person name="Qu L.-Y."/>
        </authorList>
    </citation>
    <scope>NUCLEOTIDE SEQUENCE [LARGE SCALE GENOMIC DNA]</scope>
    <source>
        <strain evidence="1 2">YCWA18</strain>
    </source>
</reference>
<sequence>MNEPWTRVEQPVGFAVPDWQPPPHPGPPRLAGSYCRIEPLEASRHSDALFQSWQSSEECKARWVYLGGCPFDDLPGCRKWLAHQAANDDPAFMAIIDAASHQATGTAAYLNIVAEHGTIELGHLSFSSRLARTPAATEALYLLMRHAFALGYRRLEWKCDALNVPSRRAAERLGFSFEGIFHQHRVVQGHNRDSAWFALLDHQWPRLVPCFRQWLAPENFDAGGRQHTALSTLTAAALQREEA</sequence>
<dbReference type="FunFam" id="3.40.630.30:FF:000047">
    <property type="entry name" value="Acetyltransferase, GNAT family"/>
    <property type="match status" value="1"/>
</dbReference>
<dbReference type="STRING" id="657387.BH688_11435"/>
<dbReference type="OrthoDB" id="5295305at2"/>
<evidence type="ECO:0000313" key="1">
    <source>
        <dbReference type="EMBL" id="QEL12360.1"/>
    </source>
</evidence>
<dbReference type="Pfam" id="PF13302">
    <property type="entry name" value="Acetyltransf_3"/>
    <property type="match status" value="1"/>
</dbReference>
<organism evidence="1 2">
    <name type="scientific">Kushneria phosphatilytica</name>
    <dbReference type="NCBI Taxonomy" id="657387"/>
    <lineage>
        <taxon>Bacteria</taxon>
        <taxon>Pseudomonadati</taxon>
        <taxon>Pseudomonadota</taxon>
        <taxon>Gammaproteobacteria</taxon>
        <taxon>Oceanospirillales</taxon>
        <taxon>Halomonadaceae</taxon>
        <taxon>Kushneria</taxon>
    </lineage>
</organism>
<dbReference type="InterPro" id="IPR051908">
    <property type="entry name" value="Ribosomal_N-acetyltransferase"/>
</dbReference>
<dbReference type="SUPFAM" id="SSF55729">
    <property type="entry name" value="Acyl-CoA N-acyltransferases (Nat)"/>
    <property type="match status" value="1"/>
</dbReference>
<dbReference type="PROSITE" id="PS51186">
    <property type="entry name" value="GNAT"/>
    <property type="match status" value="1"/>
</dbReference>
<protein>
    <submittedName>
        <fullName evidence="1">GNAT family N-acetyltransferase</fullName>
    </submittedName>
</protein>
<dbReference type="Gene3D" id="3.40.630.30">
    <property type="match status" value="1"/>
</dbReference>
<dbReference type="AlphaFoldDB" id="A0A1S1NWH9"/>
<dbReference type="EMBL" id="CP043420">
    <property type="protein sequence ID" value="QEL12360.1"/>
    <property type="molecule type" value="Genomic_DNA"/>
</dbReference>
<dbReference type="PANTHER" id="PTHR43441:SF2">
    <property type="entry name" value="FAMILY ACETYLTRANSFERASE, PUTATIVE (AFU_ORTHOLOGUE AFUA_7G00850)-RELATED"/>
    <property type="match status" value="1"/>
</dbReference>
<proteinExistence type="predicted"/>
<dbReference type="GO" id="GO:0005737">
    <property type="term" value="C:cytoplasm"/>
    <property type="evidence" value="ECO:0007669"/>
    <property type="project" value="TreeGrafter"/>
</dbReference>